<dbReference type="Gene3D" id="3.40.50.1820">
    <property type="entry name" value="alpha/beta hydrolase"/>
    <property type="match status" value="1"/>
</dbReference>
<dbReference type="AlphaFoldDB" id="A0A7W3YEW4"/>
<dbReference type="PANTHER" id="PTHR37946:SF1">
    <property type="entry name" value="SLL1969 PROTEIN"/>
    <property type="match status" value="1"/>
</dbReference>
<comment type="caution">
    <text evidence="1">The sequence shown here is derived from an EMBL/GenBank/DDBJ whole genome shotgun (WGS) entry which is preliminary data.</text>
</comment>
<accession>A0A7W3YEW4</accession>
<gene>
    <name evidence="1" type="ORF">H4F99_08610</name>
</gene>
<keyword evidence="2" id="KW-1185">Reference proteome</keyword>
<dbReference type="SUPFAM" id="SSF53474">
    <property type="entry name" value="alpha/beta-Hydrolases"/>
    <property type="match status" value="1"/>
</dbReference>
<keyword evidence="1" id="KW-0378">Hydrolase</keyword>
<reference evidence="1 2" key="1">
    <citation type="submission" date="2020-07" db="EMBL/GenBank/DDBJ databases">
        <authorList>
            <person name="Xu S."/>
            <person name="Li A."/>
        </authorList>
    </citation>
    <scope>NUCLEOTIDE SEQUENCE [LARGE SCALE GENOMIC DNA]</scope>
    <source>
        <strain evidence="1 2">SG-8</strain>
    </source>
</reference>
<evidence type="ECO:0000313" key="2">
    <source>
        <dbReference type="Proteomes" id="UP000552587"/>
    </source>
</evidence>
<sequence length="208" mass="21912">MGTPVRRVVLLHGLWMRSFSMRWLGARLKAAGFQPELFDYPSVTRSAADARPRLEACLAGSPCHVLAHSLGGVLALGLMRDRPGLGGGRVVCLGSPLCGSGVARDAGTRPLRRFTVGESAAVLDVGCPELPVGVEVGMVAGDRPLGLGQLFGRVEGPHDGTVSLAETRPPGLQDHVIVHASHSSLLLSHDAARQAVHFLEEGRFLHAA</sequence>
<dbReference type="RefSeq" id="WP_182669323.1">
    <property type="nucleotide sequence ID" value="NZ_JACHTE010000005.1"/>
</dbReference>
<dbReference type="EMBL" id="JACHTE010000005">
    <property type="protein sequence ID" value="MBB1088547.1"/>
    <property type="molecule type" value="Genomic_DNA"/>
</dbReference>
<dbReference type="InterPro" id="IPR029058">
    <property type="entry name" value="AB_hydrolase_fold"/>
</dbReference>
<dbReference type="GO" id="GO:0016787">
    <property type="term" value="F:hydrolase activity"/>
    <property type="evidence" value="ECO:0007669"/>
    <property type="project" value="UniProtKB-KW"/>
</dbReference>
<dbReference type="Proteomes" id="UP000552587">
    <property type="component" value="Unassembled WGS sequence"/>
</dbReference>
<name>A0A7W3YEW4_9GAMM</name>
<protein>
    <submittedName>
        <fullName evidence="1">Alpha/beta hydrolase</fullName>
    </submittedName>
</protein>
<dbReference type="PANTHER" id="PTHR37946">
    <property type="entry name" value="SLL1969 PROTEIN"/>
    <property type="match status" value="1"/>
</dbReference>
<evidence type="ECO:0000313" key="1">
    <source>
        <dbReference type="EMBL" id="MBB1088547.1"/>
    </source>
</evidence>
<organism evidence="1 2">
    <name type="scientific">Marilutibacter penaei</name>
    <dbReference type="NCBI Taxonomy" id="2759900"/>
    <lineage>
        <taxon>Bacteria</taxon>
        <taxon>Pseudomonadati</taxon>
        <taxon>Pseudomonadota</taxon>
        <taxon>Gammaproteobacteria</taxon>
        <taxon>Lysobacterales</taxon>
        <taxon>Lysobacteraceae</taxon>
        <taxon>Marilutibacter</taxon>
    </lineage>
</organism>
<proteinExistence type="predicted"/>